<dbReference type="Proteomes" id="UP000008177">
    <property type="component" value="Unplaced contigs"/>
</dbReference>
<name>G2YP56_BOTF4</name>
<accession>G2YP56</accession>
<sequence length="36" mass="3839">MKIYTAGLSASGTAITQPEVSPAVLAVWFSLNPVYR</sequence>
<evidence type="ECO:0000313" key="1">
    <source>
        <dbReference type="EMBL" id="CCD53404.1"/>
    </source>
</evidence>
<dbReference type="InParanoid" id="G2YP56"/>
<dbReference type="HOGENOM" id="CLU_3359585_0_0_1"/>
<dbReference type="AlphaFoldDB" id="G2YP56"/>
<organism evidence="1 2">
    <name type="scientific">Botryotinia fuckeliana (strain T4)</name>
    <name type="common">Noble rot fungus</name>
    <name type="synonym">Botrytis cinerea</name>
    <dbReference type="NCBI Taxonomy" id="999810"/>
    <lineage>
        <taxon>Eukaryota</taxon>
        <taxon>Fungi</taxon>
        <taxon>Dikarya</taxon>
        <taxon>Ascomycota</taxon>
        <taxon>Pezizomycotina</taxon>
        <taxon>Leotiomycetes</taxon>
        <taxon>Helotiales</taxon>
        <taxon>Sclerotiniaceae</taxon>
        <taxon>Botrytis</taxon>
    </lineage>
</organism>
<evidence type="ECO:0000313" key="2">
    <source>
        <dbReference type="Proteomes" id="UP000008177"/>
    </source>
</evidence>
<gene>
    <name evidence="1" type="ORF">BofuT4_uP134490.1</name>
</gene>
<reference evidence="2" key="1">
    <citation type="journal article" date="2011" name="PLoS Genet.">
        <title>Genomic analysis of the necrotrophic fungal pathogens Sclerotinia sclerotiorum and Botrytis cinerea.</title>
        <authorList>
            <person name="Amselem J."/>
            <person name="Cuomo C.A."/>
            <person name="van Kan J.A."/>
            <person name="Viaud M."/>
            <person name="Benito E.P."/>
            <person name="Couloux A."/>
            <person name="Coutinho P.M."/>
            <person name="de Vries R.P."/>
            <person name="Dyer P.S."/>
            <person name="Fillinger S."/>
            <person name="Fournier E."/>
            <person name="Gout L."/>
            <person name="Hahn M."/>
            <person name="Kohn L."/>
            <person name="Lapalu N."/>
            <person name="Plummer K.M."/>
            <person name="Pradier J.M."/>
            <person name="Quevillon E."/>
            <person name="Sharon A."/>
            <person name="Simon A."/>
            <person name="ten Have A."/>
            <person name="Tudzynski B."/>
            <person name="Tudzynski P."/>
            <person name="Wincker P."/>
            <person name="Andrew M."/>
            <person name="Anthouard V."/>
            <person name="Beever R.E."/>
            <person name="Beffa R."/>
            <person name="Benoit I."/>
            <person name="Bouzid O."/>
            <person name="Brault B."/>
            <person name="Chen Z."/>
            <person name="Choquer M."/>
            <person name="Collemare J."/>
            <person name="Cotton P."/>
            <person name="Danchin E.G."/>
            <person name="Da Silva C."/>
            <person name="Gautier A."/>
            <person name="Giraud C."/>
            <person name="Giraud T."/>
            <person name="Gonzalez C."/>
            <person name="Grossetete S."/>
            <person name="Guldener U."/>
            <person name="Henrissat B."/>
            <person name="Howlett B.J."/>
            <person name="Kodira C."/>
            <person name="Kretschmer M."/>
            <person name="Lappartient A."/>
            <person name="Leroch M."/>
            <person name="Levis C."/>
            <person name="Mauceli E."/>
            <person name="Neuveglise C."/>
            <person name="Oeser B."/>
            <person name="Pearson M."/>
            <person name="Poulain J."/>
            <person name="Poussereau N."/>
            <person name="Quesneville H."/>
            <person name="Rascle C."/>
            <person name="Schumacher J."/>
            <person name="Segurens B."/>
            <person name="Sexton A."/>
            <person name="Silva E."/>
            <person name="Sirven C."/>
            <person name="Soanes D.M."/>
            <person name="Talbot N.J."/>
            <person name="Templeton M."/>
            <person name="Yandava C."/>
            <person name="Yarden O."/>
            <person name="Zeng Q."/>
            <person name="Rollins J.A."/>
            <person name="Lebrun M.H."/>
            <person name="Dickman M."/>
        </authorList>
    </citation>
    <scope>NUCLEOTIDE SEQUENCE [LARGE SCALE GENOMIC DNA]</scope>
    <source>
        <strain evidence="2">T4</strain>
    </source>
</reference>
<protein>
    <submittedName>
        <fullName evidence="1">Uncharacterized protein</fullName>
    </submittedName>
</protein>
<dbReference type="EMBL" id="FQ790347">
    <property type="protein sequence ID" value="CCD53404.1"/>
    <property type="molecule type" value="Genomic_DNA"/>
</dbReference>
<proteinExistence type="predicted"/>